<organism evidence="1 2">
    <name type="scientific">Amycolatopsis viridis</name>
    <dbReference type="NCBI Taxonomy" id="185678"/>
    <lineage>
        <taxon>Bacteria</taxon>
        <taxon>Bacillati</taxon>
        <taxon>Actinomycetota</taxon>
        <taxon>Actinomycetes</taxon>
        <taxon>Pseudonocardiales</taxon>
        <taxon>Pseudonocardiaceae</taxon>
        <taxon>Amycolatopsis</taxon>
    </lineage>
</organism>
<reference evidence="1 2" key="1">
    <citation type="submission" date="2020-03" db="EMBL/GenBank/DDBJ databases">
        <title>Sequencing the genomes of 1000 actinobacteria strains.</title>
        <authorList>
            <person name="Klenk H.-P."/>
        </authorList>
    </citation>
    <scope>NUCLEOTIDE SEQUENCE [LARGE SCALE GENOMIC DNA]</scope>
    <source>
        <strain evidence="1 2">DSM 45668</strain>
    </source>
</reference>
<accession>A0ABX0T070</accession>
<evidence type="ECO:0000313" key="2">
    <source>
        <dbReference type="Proteomes" id="UP000754495"/>
    </source>
</evidence>
<proteinExistence type="predicted"/>
<protein>
    <submittedName>
        <fullName evidence="1">Uncharacterized protein</fullName>
    </submittedName>
</protein>
<name>A0ABX0T070_9PSEU</name>
<evidence type="ECO:0000313" key="1">
    <source>
        <dbReference type="EMBL" id="NIH80946.1"/>
    </source>
</evidence>
<keyword evidence="2" id="KW-1185">Reference proteome</keyword>
<dbReference type="Proteomes" id="UP000754495">
    <property type="component" value="Unassembled WGS sequence"/>
</dbReference>
<sequence length="205" mass="23028">MCSEIDRIGHGGIRSALEWWESGGRLAADKGENHWSGLVQSVLTEFGAELNRSLSADRRFLADVELDWYLRNVDGILAYTEAHRLADPFEVLVRRVALSGTLGSFGIVLAPESPFGADRLFRLISAEITDERIAEAKRLGPVWRKLDRAAMARLMRLKHLLALAAMVQPRLTHQSDVDRVDSWRSVYELLPVAGSKNVMPDHRSR</sequence>
<dbReference type="RefSeq" id="WP_167115952.1">
    <property type="nucleotide sequence ID" value="NZ_JAANOU010000001.1"/>
</dbReference>
<dbReference type="EMBL" id="JAANOU010000001">
    <property type="protein sequence ID" value="NIH80946.1"/>
    <property type="molecule type" value="Genomic_DNA"/>
</dbReference>
<comment type="caution">
    <text evidence="1">The sequence shown here is derived from an EMBL/GenBank/DDBJ whole genome shotgun (WGS) entry which is preliminary data.</text>
</comment>
<gene>
    <name evidence="1" type="ORF">FHX46_003476</name>
</gene>